<sequence length="492" mass="55863">MSCQKDQELLYQPGDVISLFPANNSSQVDRILRRLDYHKSPDAVFKLEKLVQKDTRLGRLKVWTSITRLPVCSVRMALCRYLDITTPPSPDLLRLLAIRAGEPKERERLLVLGMGGDIYDEWKLEEAPTIADILERFESLRVPASLLITQLPLLSPRLYSISSSPDLYPSEIHITVTLSTFYTKGNLGEIQHNGVCSSWLQDISTDDVIPACIVSNPSFHIPKDDSVPMILVATGTGIAPFRSFWQHREADLTKYDSAPEVPESDRRVPTFGDMTLVYGCRKATVDEPYRSDLITAKEHGVITSTMMTFSREESQQRQRYVQDVLRDHPWLVYSTICRRNGHVFVSGDVTMATEVRITVEAILSQYGRMSMVDAQNYVTRMKEDCRYHENIFGLVLHVADVIKQKRQDKKQPRVLVSRDIIKPIPLGIAGKKASISELAKKFDSDPRRPPSLHQRRATATVLMPRYSKPLMIPQVERNDDVNNNMKGHSGSK</sequence>
<keyword evidence="10" id="KW-0274">FAD</keyword>
<evidence type="ECO:0000259" key="16">
    <source>
        <dbReference type="PROSITE" id="PS51384"/>
    </source>
</evidence>
<dbReference type="PANTHER" id="PTHR43410">
    <property type="entry name" value="NITRIC OXIDE SYNTHASE OXYGENASE"/>
    <property type="match status" value="1"/>
</dbReference>
<dbReference type="Pfam" id="PF00667">
    <property type="entry name" value="FAD_binding_1"/>
    <property type="match status" value="1"/>
</dbReference>
<dbReference type="InterPro" id="IPR001709">
    <property type="entry name" value="Flavoprot_Pyr_Nucl_cyt_Rdtase"/>
</dbReference>
<evidence type="ECO:0000256" key="7">
    <source>
        <dbReference type="ARBA" id="ARBA00022630"/>
    </source>
</evidence>
<protein>
    <recommendedName>
        <fullName evidence="5">nitric-oxide synthase (NADPH)</fullName>
        <ecNumber evidence="5">1.14.13.39</ecNumber>
    </recommendedName>
</protein>
<evidence type="ECO:0000256" key="3">
    <source>
        <dbReference type="ARBA" id="ARBA00001974"/>
    </source>
</evidence>
<evidence type="ECO:0000256" key="15">
    <source>
        <dbReference type="SAM" id="MobiDB-lite"/>
    </source>
</evidence>
<dbReference type="SUPFAM" id="SSF63380">
    <property type="entry name" value="Riboflavin synthase domain-like"/>
    <property type="match status" value="1"/>
</dbReference>
<evidence type="ECO:0000313" key="17">
    <source>
        <dbReference type="EMBL" id="PIK46209.1"/>
    </source>
</evidence>
<keyword evidence="18" id="KW-1185">Reference proteome</keyword>
<dbReference type="PANTHER" id="PTHR43410:SF1">
    <property type="entry name" value="NITRIC OXIDE SYNTHASE"/>
    <property type="match status" value="1"/>
</dbReference>
<dbReference type="Gene3D" id="3.40.50.80">
    <property type="entry name" value="Nucleotide-binding domain of ferredoxin-NADP reductase (FNR) module"/>
    <property type="match status" value="1"/>
</dbReference>
<gene>
    <name evidence="17" type="ORF">BSL78_16951</name>
</gene>
<evidence type="ECO:0000256" key="6">
    <source>
        <dbReference type="ARBA" id="ARBA00022617"/>
    </source>
</evidence>
<organism evidence="17 18">
    <name type="scientific">Stichopus japonicus</name>
    <name type="common">Sea cucumber</name>
    <dbReference type="NCBI Taxonomy" id="307972"/>
    <lineage>
        <taxon>Eukaryota</taxon>
        <taxon>Metazoa</taxon>
        <taxon>Echinodermata</taxon>
        <taxon>Eleutherozoa</taxon>
        <taxon>Echinozoa</taxon>
        <taxon>Holothuroidea</taxon>
        <taxon>Aspidochirotacea</taxon>
        <taxon>Aspidochirotida</taxon>
        <taxon>Stichopodidae</taxon>
        <taxon>Apostichopus</taxon>
    </lineage>
</organism>
<evidence type="ECO:0000256" key="4">
    <source>
        <dbReference type="ARBA" id="ARBA00006267"/>
    </source>
</evidence>
<dbReference type="STRING" id="307972.A0A2G8KE15"/>
<keyword evidence="7" id="KW-0285">Flavoprotein</keyword>
<dbReference type="EC" id="1.14.13.39" evidence="5"/>
<keyword evidence="11" id="KW-0521">NADP</keyword>
<keyword evidence="9" id="KW-0479">Metal-binding</keyword>
<dbReference type="OrthoDB" id="1856718at2759"/>
<dbReference type="EMBL" id="MRZV01000660">
    <property type="protein sequence ID" value="PIK46209.1"/>
    <property type="molecule type" value="Genomic_DNA"/>
</dbReference>
<feature type="compositionally biased region" description="Polar residues" evidence="15">
    <location>
        <begin position="481"/>
        <end position="492"/>
    </location>
</feature>
<evidence type="ECO:0000256" key="10">
    <source>
        <dbReference type="ARBA" id="ARBA00022827"/>
    </source>
</evidence>
<comment type="similarity">
    <text evidence="4">Belongs to the NOS family.</text>
</comment>
<dbReference type="InterPro" id="IPR017927">
    <property type="entry name" value="FAD-bd_FR_type"/>
</dbReference>
<dbReference type="SUPFAM" id="SSF52343">
    <property type="entry name" value="Ferredoxin reductase-like, C-terminal NADP-linked domain"/>
    <property type="match status" value="1"/>
</dbReference>
<evidence type="ECO:0000256" key="5">
    <source>
        <dbReference type="ARBA" id="ARBA00012989"/>
    </source>
</evidence>
<evidence type="ECO:0000256" key="13">
    <source>
        <dbReference type="ARBA" id="ARBA00023002"/>
    </source>
</evidence>
<evidence type="ECO:0000256" key="9">
    <source>
        <dbReference type="ARBA" id="ARBA00022723"/>
    </source>
</evidence>
<evidence type="ECO:0000256" key="8">
    <source>
        <dbReference type="ARBA" id="ARBA00022643"/>
    </source>
</evidence>
<dbReference type="InterPro" id="IPR003097">
    <property type="entry name" value="CysJ-like_FAD-binding"/>
</dbReference>
<dbReference type="Gene3D" id="2.40.30.10">
    <property type="entry name" value="Translation factors"/>
    <property type="match status" value="1"/>
</dbReference>
<comment type="cofactor">
    <cofactor evidence="3">
        <name>FAD</name>
        <dbReference type="ChEBI" id="CHEBI:57692"/>
    </cofactor>
</comment>
<proteinExistence type="inferred from homology"/>
<evidence type="ECO:0000256" key="12">
    <source>
        <dbReference type="ARBA" id="ARBA00022860"/>
    </source>
</evidence>
<name>A0A2G8KE15_STIJA</name>
<evidence type="ECO:0000256" key="14">
    <source>
        <dbReference type="ARBA" id="ARBA00023004"/>
    </source>
</evidence>
<dbReference type="GO" id="GO:0004517">
    <property type="term" value="F:nitric-oxide synthase activity"/>
    <property type="evidence" value="ECO:0007669"/>
    <property type="project" value="UniProtKB-EC"/>
</dbReference>
<dbReference type="PROSITE" id="PS51384">
    <property type="entry name" value="FAD_FR"/>
    <property type="match status" value="1"/>
</dbReference>
<keyword evidence="12" id="KW-0112">Calmodulin-binding</keyword>
<dbReference type="Pfam" id="PF00175">
    <property type="entry name" value="NAD_binding_1"/>
    <property type="match status" value="1"/>
</dbReference>
<dbReference type="GO" id="GO:0046872">
    <property type="term" value="F:metal ion binding"/>
    <property type="evidence" value="ECO:0007669"/>
    <property type="project" value="UniProtKB-KW"/>
</dbReference>
<dbReference type="AlphaFoldDB" id="A0A2G8KE15"/>
<dbReference type="InterPro" id="IPR039261">
    <property type="entry name" value="FNR_nucleotide-bd"/>
</dbReference>
<keyword evidence="14" id="KW-0408">Iron</keyword>
<dbReference type="Gene3D" id="1.20.990.10">
    <property type="entry name" value="NADPH-cytochrome p450 Reductase, Chain A, domain 3"/>
    <property type="match status" value="1"/>
</dbReference>
<feature type="domain" description="FAD-binding FR-type" evidence="16">
    <location>
        <begin position="1"/>
        <end position="222"/>
    </location>
</feature>
<evidence type="ECO:0000313" key="18">
    <source>
        <dbReference type="Proteomes" id="UP000230750"/>
    </source>
</evidence>
<dbReference type="GO" id="GO:0005516">
    <property type="term" value="F:calmodulin binding"/>
    <property type="evidence" value="ECO:0007669"/>
    <property type="project" value="UniProtKB-KW"/>
</dbReference>
<dbReference type="InterPro" id="IPR017938">
    <property type="entry name" value="Riboflavin_synthase-like_b-brl"/>
</dbReference>
<dbReference type="InterPro" id="IPR023173">
    <property type="entry name" value="NADPH_Cyt_P450_Rdtase_alpha"/>
</dbReference>
<evidence type="ECO:0000256" key="2">
    <source>
        <dbReference type="ARBA" id="ARBA00001970"/>
    </source>
</evidence>
<evidence type="ECO:0000256" key="1">
    <source>
        <dbReference type="ARBA" id="ARBA00001917"/>
    </source>
</evidence>
<evidence type="ECO:0000256" key="11">
    <source>
        <dbReference type="ARBA" id="ARBA00022857"/>
    </source>
</evidence>
<dbReference type="InterPro" id="IPR050607">
    <property type="entry name" value="NOS"/>
</dbReference>
<keyword evidence="8" id="KW-0288">FMN</keyword>
<keyword evidence="13" id="KW-0560">Oxidoreductase</keyword>
<comment type="cofactor">
    <cofactor evidence="1">
        <name>FMN</name>
        <dbReference type="ChEBI" id="CHEBI:58210"/>
    </cofactor>
</comment>
<keyword evidence="6" id="KW-0349">Heme</keyword>
<dbReference type="InterPro" id="IPR001433">
    <property type="entry name" value="OxRdtase_FAD/NAD-bd"/>
</dbReference>
<accession>A0A2G8KE15</accession>
<comment type="cofactor">
    <cofactor evidence="2">
        <name>heme b</name>
        <dbReference type="ChEBI" id="CHEBI:60344"/>
    </cofactor>
</comment>
<dbReference type="PRINTS" id="PR00371">
    <property type="entry name" value="FPNCR"/>
</dbReference>
<comment type="caution">
    <text evidence="17">The sequence shown here is derived from an EMBL/GenBank/DDBJ whole genome shotgun (WGS) entry which is preliminary data.</text>
</comment>
<reference evidence="17 18" key="1">
    <citation type="journal article" date="2017" name="PLoS Biol.">
        <title>The sea cucumber genome provides insights into morphological evolution and visceral regeneration.</title>
        <authorList>
            <person name="Zhang X."/>
            <person name="Sun L."/>
            <person name="Yuan J."/>
            <person name="Sun Y."/>
            <person name="Gao Y."/>
            <person name="Zhang L."/>
            <person name="Li S."/>
            <person name="Dai H."/>
            <person name="Hamel J.F."/>
            <person name="Liu C."/>
            <person name="Yu Y."/>
            <person name="Liu S."/>
            <person name="Lin W."/>
            <person name="Guo K."/>
            <person name="Jin S."/>
            <person name="Xu P."/>
            <person name="Storey K.B."/>
            <person name="Huan P."/>
            <person name="Zhang T."/>
            <person name="Zhou Y."/>
            <person name="Zhang J."/>
            <person name="Lin C."/>
            <person name="Li X."/>
            <person name="Xing L."/>
            <person name="Huo D."/>
            <person name="Sun M."/>
            <person name="Wang L."/>
            <person name="Mercier A."/>
            <person name="Li F."/>
            <person name="Yang H."/>
            <person name="Xiang J."/>
        </authorList>
    </citation>
    <scope>NUCLEOTIDE SEQUENCE [LARGE SCALE GENOMIC DNA]</scope>
    <source>
        <strain evidence="17">Shaxun</strain>
        <tissue evidence="17">Muscle</tissue>
    </source>
</reference>
<feature type="region of interest" description="Disordered" evidence="15">
    <location>
        <begin position="473"/>
        <end position="492"/>
    </location>
</feature>
<dbReference type="FunFam" id="1.20.990.10:FF:000002">
    <property type="entry name" value="Nitric oxide synthase"/>
    <property type="match status" value="1"/>
</dbReference>
<dbReference type="Proteomes" id="UP000230750">
    <property type="component" value="Unassembled WGS sequence"/>
</dbReference>